<dbReference type="GO" id="GO:0016747">
    <property type="term" value="F:acyltransferase activity, transferring groups other than amino-acyl groups"/>
    <property type="evidence" value="ECO:0007669"/>
    <property type="project" value="InterPro"/>
</dbReference>
<evidence type="ECO:0000313" key="5">
    <source>
        <dbReference type="Proteomes" id="UP000471435"/>
    </source>
</evidence>
<dbReference type="PANTHER" id="PTHR43877:SF2">
    <property type="entry name" value="AMINOALKYLPHOSPHONATE N-ACETYLTRANSFERASE-RELATED"/>
    <property type="match status" value="1"/>
</dbReference>
<gene>
    <name evidence="4" type="ORF">GRI43_08925</name>
</gene>
<dbReference type="EMBL" id="WTYP01000002">
    <property type="protein sequence ID" value="MXP47500.1"/>
    <property type="molecule type" value="Genomic_DNA"/>
</dbReference>
<dbReference type="AlphaFoldDB" id="A0A6I4V3X3"/>
<name>A0A6I4V3X3_9SPHN</name>
<feature type="domain" description="N-acetyltransferase" evidence="3">
    <location>
        <begin position="1"/>
        <end position="171"/>
    </location>
</feature>
<dbReference type="InterPro" id="IPR050832">
    <property type="entry name" value="Bact_Acetyltransf"/>
</dbReference>
<keyword evidence="5" id="KW-1185">Reference proteome</keyword>
<keyword evidence="2" id="KW-0012">Acyltransferase</keyword>
<dbReference type="Gene3D" id="3.40.630.30">
    <property type="match status" value="1"/>
</dbReference>
<proteinExistence type="predicted"/>
<evidence type="ECO:0000256" key="1">
    <source>
        <dbReference type="ARBA" id="ARBA00022679"/>
    </source>
</evidence>
<keyword evidence="1 4" id="KW-0808">Transferase</keyword>
<dbReference type="SUPFAM" id="SSF55729">
    <property type="entry name" value="Acyl-CoA N-acyltransferases (Nat)"/>
    <property type="match status" value="1"/>
</dbReference>
<sequence>MILRPASLSDIPALAELGRSSFCAKFEHLYDEGDLQPFLQQVYSIEGVTGDFNEPNFIYRLAEDETGLIGYCKIAIESGYAEHSDARKPMGLYQLYTAPDRTGQGIGAALTDWALGEARERGCDAVQLSVYSENFGAQKFYQRYGFAKIADIEFWVGKQCDHEFLFELRLD</sequence>
<dbReference type="PROSITE" id="PS51186">
    <property type="entry name" value="GNAT"/>
    <property type="match status" value="1"/>
</dbReference>
<dbReference type="OrthoDB" id="143110at2"/>
<dbReference type="PANTHER" id="PTHR43877">
    <property type="entry name" value="AMINOALKYLPHOSPHONATE N-ACETYLTRANSFERASE-RELATED-RELATED"/>
    <property type="match status" value="1"/>
</dbReference>
<comment type="caution">
    <text evidence="4">The sequence shown here is derived from an EMBL/GenBank/DDBJ whole genome shotgun (WGS) entry which is preliminary data.</text>
</comment>
<dbReference type="InterPro" id="IPR016181">
    <property type="entry name" value="Acyl_CoA_acyltransferase"/>
</dbReference>
<dbReference type="CDD" id="cd04301">
    <property type="entry name" value="NAT_SF"/>
    <property type="match status" value="1"/>
</dbReference>
<dbReference type="RefSeq" id="WP_160730791.1">
    <property type="nucleotide sequence ID" value="NZ_CANLWR010000002.1"/>
</dbReference>
<evidence type="ECO:0000256" key="2">
    <source>
        <dbReference type="ARBA" id="ARBA00023315"/>
    </source>
</evidence>
<organism evidence="4 5">
    <name type="scientific">Pontixanthobacter luteolus</name>
    <dbReference type="NCBI Taxonomy" id="295089"/>
    <lineage>
        <taxon>Bacteria</taxon>
        <taxon>Pseudomonadati</taxon>
        <taxon>Pseudomonadota</taxon>
        <taxon>Alphaproteobacteria</taxon>
        <taxon>Sphingomonadales</taxon>
        <taxon>Erythrobacteraceae</taxon>
        <taxon>Pontixanthobacter</taxon>
    </lineage>
</organism>
<protein>
    <submittedName>
        <fullName evidence="4">GNAT family N-acetyltransferase</fullName>
    </submittedName>
</protein>
<accession>A0A6I4V3X3</accession>
<reference evidence="4 5" key="1">
    <citation type="submission" date="2019-12" db="EMBL/GenBank/DDBJ databases">
        <title>Genomic-based taxomic classification of the family Erythrobacteraceae.</title>
        <authorList>
            <person name="Xu L."/>
        </authorList>
    </citation>
    <scope>NUCLEOTIDE SEQUENCE [LARGE SCALE GENOMIC DNA]</scope>
    <source>
        <strain evidence="4 5">SW-109</strain>
    </source>
</reference>
<dbReference type="InterPro" id="IPR000182">
    <property type="entry name" value="GNAT_dom"/>
</dbReference>
<evidence type="ECO:0000313" key="4">
    <source>
        <dbReference type="EMBL" id="MXP47500.1"/>
    </source>
</evidence>
<evidence type="ECO:0000259" key="3">
    <source>
        <dbReference type="PROSITE" id="PS51186"/>
    </source>
</evidence>
<dbReference type="Pfam" id="PF00583">
    <property type="entry name" value="Acetyltransf_1"/>
    <property type="match status" value="1"/>
</dbReference>
<dbReference type="Proteomes" id="UP000471435">
    <property type="component" value="Unassembled WGS sequence"/>
</dbReference>